<name>A0A086K3U4_TOXGO</name>
<dbReference type="Pfam" id="PF00676">
    <property type="entry name" value="E1_dh"/>
    <property type="match status" value="1"/>
</dbReference>
<dbReference type="EMBL" id="AEYI02001303">
    <property type="protein sequence ID" value="KFG39062.1"/>
    <property type="molecule type" value="Genomic_DNA"/>
</dbReference>
<evidence type="ECO:0000256" key="2">
    <source>
        <dbReference type="RuleBase" id="RU365014"/>
    </source>
</evidence>
<reference evidence="4 5" key="1">
    <citation type="submission" date="2014-03" db="EMBL/GenBank/DDBJ databases">
        <authorList>
            <person name="Sibley D."/>
            <person name="Venepally P."/>
            <person name="Karamycheva S."/>
            <person name="Hadjithomas M."/>
            <person name="Khan A."/>
            <person name="Brunk B."/>
            <person name="Roos D."/>
            <person name="Caler E."/>
            <person name="Lorenzi H."/>
        </authorList>
    </citation>
    <scope>NUCLEOTIDE SEQUENCE [LARGE SCALE GENOMIC DNA]</scope>
    <source>
        <strain evidence="5">p89</strain>
    </source>
</reference>
<dbReference type="OrthoDB" id="3845at2759"/>
<dbReference type="VEuPathDB" id="ToxoDB:TGP89_239490"/>
<comment type="function">
    <text evidence="2">The branched-chain alpha-keto dehydrogenase complex catalyzes the overall conversion of alpha-keto acids to acyl-CoA and CO(2). It contains multiple copies of three enzymatic components: branched-chain alpha-keto acid decarboxylase (E1), lipoamide acyltransferase (E2) and lipoamide dehydrogenase (E3).</text>
</comment>
<dbReference type="GO" id="GO:0003863">
    <property type="term" value="F:branched-chain 2-oxo acid dehydrogenase activity"/>
    <property type="evidence" value="ECO:0007669"/>
    <property type="project" value="UniProtKB-EC"/>
</dbReference>
<dbReference type="InterPro" id="IPR001017">
    <property type="entry name" value="DH_E1"/>
</dbReference>
<dbReference type="GO" id="GO:0009083">
    <property type="term" value="P:branched-chain amino acid catabolic process"/>
    <property type="evidence" value="ECO:0007669"/>
    <property type="project" value="TreeGrafter"/>
</dbReference>
<dbReference type="CDD" id="cd02000">
    <property type="entry name" value="TPP_E1_PDC_ADC_BCADC"/>
    <property type="match status" value="1"/>
</dbReference>
<comment type="similarity">
    <text evidence="2">Belongs to the BCKDHA family.</text>
</comment>
<dbReference type="InterPro" id="IPR029061">
    <property type="entry name" value="THDP-binding"/>
</dbReference>
<feature type="domain" description="Dehydrogenase E1 component" evidence="3">
    <location>
        <begin position="229"/>
        <end position="525"/>
    </location>
</feature>
<evidence type="ECO:0000313" key="4">
    <source>
        <dbReference type="EMBL" id="KFG39062.1"/>
    </source>
</evidence>
<evidence type="ECO:0000313" key="5">
    <source>
        <dbReference type="Proteomes" id="UP000028828"/>
    </source>
</evidence>
<gene>
    <name evidence="4" type="ORF">TGP89_239490</name>
</gene>
<comment type="catalytic activity">
    <reaction evidence="2">
        <text>N(6)-[(R)-lipoyl]-L-lysyl-[protein] + 3-methyl-2-oxobutanoate + H(+) = N(6)-[(R)-S(8)-2-methylpropanoyldihydrolipoyl]-L-lysyl-[protein] + CO2</text>
        <dbReference type="Rhea" id="RHEA:13457"/>
        <dbReference type="Rhea" id="RHEA-COMP:10474"/>
        <dbReference type="Rhea" id="RHEA-COMP:10497"/>
        <dbReference type="ChEBI" id="CHEBI:11851"/>
        <dbReference type="ChEBI" id="CHEBI:15378"/>
        <dbReference type="ChEBI" id="CHEBI:16526"/>
        <dbReference type="ChEBI" id="CHEBI:83099"/>
        <dbReference type="ChEBI" id="CHEBI:83142"/>
        <dbReference type="EC" id="1.2.4.4"/>
    </reaction>
</comment>
<dbReference type="FunFam" id="3.40.50.970:FF:000108">
    <property type="entry name" value="2-oxoisovalerate dehydrogenase subunit alpha"/>
    <property type="match status" value="1"/>
</dbReference>
<evidence type="ECO:0000256" key="1">
    <source>
        <dbReference type="ARBA" id="ARBA00023002"/>
    </source>
</evidence>
<accession>A0A086K3U4</accession>
<evidence type="ECO:0000259" key="3">
    <source>
        <dbReference type="Pfam" id="PF00676"/>
    </source>
</evidence>
<dbReference type="PANTHER" id="PTHR43380:SF1">
    <property type="entry name" value="2-OXOISOVALERATE DEHYDROGENASE SUBUNIT ALPHA, MITOCHONDRIAL"/>
    <property type="match status" value="1"/>
</dbReference>
<organism evidence="4 5">
    <name type="scientific">Toxoplasma gondii p89</name>
    <dbReference type="NCBI Taxonomy" id="943119"/>
    <lineage>
        <taxon>Eukaryota</taxon>
        <taxon>Sar</taxon>
        <taxon>Alveolata</taxon>
        <taxon>Apicomplexa</taxon>
        <taxon>Conoidasida</taxon>
        <taxon>Coccidia</taxon>
        <taxon>Eucoccidiorida</taxon>
        <taxon>Eimeriorina</taxon>
        <taxon>Sarcocystidae</taxon>
        <taxon>Toxoplasma</taxon>
    </lineage>
</organism>
<keyword evidence="2" id="KW-0786">Thiamine pyrophosphate</keyword>
<keyword evidence="1 2" id="KW-0560">Oxidoreductase</keyword>
<dbReference type="InterPro" id="IPR050771">
    <property type="entry name" value="Alpha-ketoacid_DH_E1_comp"/>
</dbReference>
<comment type="caution">
    <text evidence="4">The sequence shown here is derived from an EMBL/GenBank/DDBJ whole genome shotgun (WGS) entry which is preliminary data.</text>
</comment>
<dbReference type="Proteomes" id="UP000028828">
    <property type="component" value="Unassembled WGS sequence"/>
</dbReference>
<dbReference type="Gene3D" id="3.40.50.970">
    <property type="match status" value="1"/>
</dbReference>
<proteinExistence type="inferred from homology"/>
<dbReference type="PANTHER" id="PTHR43380">
    <property type="entry name" value="2-OXOISOVALERATE DEHYDROGENASE SUBUNIT ALPHA, MITOCHONDRIAL"/>
    <property type="match status" value="1"/>
</dbReference>
<dbReference type="SUPFAM" id="SSF52518">
    <property type="entry name" value="Thiamin diphosphate-binding fold (THDP-binding)"/>
    <property type="match status" value="1"/>
</dbReference>
<dbReference type="EC" id="1.2.4.4" evidence="2"/>
<dbReference type="AlphaFoldDB" id="A0A086K3U4"/>
<protein>
    <recommendedName>
        <fullName evidence="2">2-oxoisovalerate dehydrogenase subunit alpha</fullName>
        <ecNumber evidence="2">1.2.4.4</ecNumber>
    </recommendedName>
    <alternativeName>
        <fullName evidence="2">Branched-chain alpha-keto acid dehydrogenase E1 component alpha chain</fullName>
    </alternativeName>
</protein>
<comment type="cofactor">
    <cofactor evidence="2">
        <name>thiamine diphosphate</name>
        <dbReference type="ChEBI" id="CHEBI:58937"/>
    </cofactor>
</comment>
<dbReference type="PROSITE" id="PS51257">
    <property type="entry name" value="PROKAR_LIPOPROTEIN"/>
    <property type="match status" value="1"/>
</dbReference>
<sequence length="571" mass="63930">MRFFAPASIEGGSASSVVSSCVLPRRRSTWTFLFSRCSSSPNNTFFALVSALSCEGSVDRPSEPTSCFDFSPASRVFTRRRPSVLVSRFLLPCKLIPFFLDTSTPAQKMAHTASSFFRRLLQPAGASRLFSAPVVGRHPVSLLKSSSVYAQKSASRLFSAGVRTFSSAAAGPREEAYHAGLIHTQFTTDMNISNETPVIPIFRILDYDGQIADGWQCPMTNDEVLEAYQFMVKLSIWDNMFYSVQRQGRISFYIQNQGEEALQTAVGLALDKKDHLFCQYRELGVLMLHGFTAEDALEQLFARRGDESKGRQMPISYSKHSVNLHTICTPLTTQVPHAAGAGYAFKLAGDDRIAVAFFGEGAASEGDFHAAMNFAATLKSQTLFVCRNNGYAISTPVKDQYAGDGIAIRGISYGMHTIRVDGNDLFASLLATKKAREIIVSQRQPVLIEFMTYRVGHHSTSDDSFQYRPSGELEAWGQSGIHPIARVRRYLDNLNLWSDKQDEELRKDARATMLRMMKVVEKDKRSAVIGGIFDDVYDKEPWNLREQRESLKAFMEKNKQHYPQLKEYESL</sequence>